<gene>
    <name evidence="2" type="ORF">g.58997</name>
</gene>
<dbReference type="AlphaFoldDB" id="A0A1B6K1L0"/>
<dbReference type="EMBL" id="GECU01002643">
    <property type="protein sequence ID" value="JAT05064.1"/>
    <property type="molecule type" value="Transcribed_RNA"/>
</dbReference>
<sequence length="121" mass="13366">AKSTPAATTSVTGQPDSVLGFAGRMRDAVLQKACWLRGWILRKFSELKDAVNKAPSEKLARKLTKEELEIKAKKVREYLKHLQNTMLVGEDESGQETDENATVSDPDALLFEEGEANEDSS</sequence>
<reference evidence="2" key="1">
    <citation type="submission" date="2015-11" db="EMBL/GenBank/DDBJ databases">
        <title>De novo transcriptome assembly of four potential Pierce s Disease insect vectors from Arizona vineyards.</title>
        <authorList>
            <person name="Tassone E.E."/>
        </authorList>
    </citation>
    <scope>NUCLEOTIDE SEQUENCE</scope>
</reference>
<feature type="region of interest" description="Disordered" evidence="1">
    <location>
        <begin position="87"/>
        <end position="121"/>
    </location>
</feature>
<name>A0A1B6K1L0_9HEMI</name>
<feature type="non-terminal residue" evidence="2">
    <location>
        <position position="1"/>
    </location>
</feature>
<organism evidence="2">
    <name type="scientific">Homalodisca liturata</name>
    <dbReference type="NCBI Taxonomy" id="320908"/>
    <lineage>
        <taxon>Eukaryota</taxon>
        <taxon>Metazoa</taxon>
        <taxon>Ecdysozoa</taxon>
        <taxon>Arthropoda</taxon>
        <taxon>Hexapoda</taxon>
        <taxon>Insecta</taxon>
        <taxon>Pterygota</taxon>
        <taxon>Neoptera</taxon>
        <taxon>Paraneoptera</taxon>
        <taxon>Hemiptera</taxon>
        <taxon>Auchenorrhyncha</taxon>
        <taxon>Membracoidea</taxon>
        <taxon>Cicadellidae</taxon>
        <taxon>Cicadellinae</taxon>
        <taxon>Proconiini</taxon>
        <taxon>Homalodisca</taxon>
    </lineage>
</organism>
<evidence type="ECO:0000313" key="2">
    <source>
        <dbReference type="EMBL" id="JAT05064.1"/>
    </source>
</evidence>
<feature type="compositionally biased region" description="Acidic residues" evidence="1">
    <location>
        <begin position="110"/>
        <end position="121"/>
    </location>
</feature>
<feature type="compositionally biased region" description="Acidic residues" evidence="1">
    <location>
        <begin position="89"/>
        <end position="99"/>
    </location>
</feature>
<evidence type="ECO:0000256" key="1">
    <source>
        <dbReference type="SAM" id="MobiDB-lite"/>
    </source>
</evidence>
<accession>A0A1B6K1L0</accession>
<proteinExistence type="predicted"/>
<feature type="non-terminal residue" evidence="2">
    <location>
        <position position="121"/>
    </location>
</feature>
<protein>
    <submittedName>
        <fullName evidence="2">Uncharacterized protein</fullName>
    </submittedName>
</protein>